<dbReference type="EMBL" id="MRZV01000022">
    <property type="protein sequence ID" value="PIK61939.1"/>
    <property type="molecule type" value="Genomic_DNA"/>
</dbReference>
<accession>A0A2G8LNU9</accession>
<protein>
    <submittedName>
        <fullName evidence="2">Uncharacterized protein</fullName>
    </submittedName>
</protein>
<reference evidence="2 3" key="1">
    <citation type="journal article" date="2017" name="PLoS Biol.">
        <title>The sea cucumber genome provides insights into morphological evolution and visceral regeneration.</title>
        <authorList>
            <person name="Zhang X."/>
            <person name="Sun L."/>
            <person name="Yuan J."/>
            <person name="Sun Y."/>
            <person name="Gao Y."/>
            <person name="Zhang L."/>
            <person name="Li S."/>
            <person name="Dai H."/>
            <person name="Hamel J.F."/>
            <person name="Liu C."/>
            <person name="Yu Y."/>
            <person name="Liu S."/>
            <person name="Lin W."/>
            <person name="Guo K."/>
            <person name="Jin S."/>
            <person name="Xu P."/>
            <person name="Storey K.B."/>
            <person name="Huan P."/>
            <person name="Zhang T."/>
            <person name="Zhou Y."/>
            <person name="Zhang J."/>
            <person name="Lin C."/>
            <person name="Li X."/>
            <person name="Xing L."/>
            <person name="Huo D."/>
            <person name="Sun M."/>
            <person name="Wang L."/>
            <person name="Mercier A."/>
            <person name="Li F."/>
            <person name="Yang H."/>
            <person name="Xiang J."/>
        </authorList>
    </citation>
    <scope>NUCLEOTIDE SEQUENCE [LARGE SCALE GENOMIC DNA]</scope>
    <source>
        <strain evidence="2">Shaxun</strain>
        <tissue evidence="2">Muscle</tissue>
    </source>
</reference>
<feature type="region of interest" description="Disordered" evidence="1">
    <location>
        <begin position="109"/>
        <end position="233"/>
    </location>
</feature>
<feature type="compositionally biased region" description="Low complexity" evidence="1">
    <location>
        <begin position="180"/>
        <end position="203"/>
    </location>
</feature>
<sequence>MASQGNIDQEASYSFGAAPITVDYIRFELMGPIKTGKGTIEFRSDNQHRAREILFFDLGGTQRVSFDLCDYRIEVIKEFLLVELIPNDTTRKRATIALTNRVSLEQFLTNMDKSRRQTSMKINRPQYPIKKKPNSVHGSKIQSIHIEATAPTEDDSKTTFSASSSPDTGISPDRAKPLHSVDSISSSDGVVDGSESNRKSSSSDSEENNSESPKRNLFKKSKGGAIKRKETKL</sequence>
<evidence type="ECO:0000256" key="1">
    <source>
        <dbReference type="SAM" id="MobiDB-lite"/>
    </source>
</evidence>
<comment type="caution">
    <text evidence="2">The sequence shown here is derived from an EMBL/GenBank/DDBJ whole genome shotgun (WGS) entry which is preliminary data.</text>
</comment>
<feature type="compositionally biased region" description="Polar residues" evidence="1">
    <location>
        <begin position="158"/>
        <end position="168"/>
    </location>
</feature>
<feature type="compositionally biased region" description="Polar residues" evidence="1">
    <location>
        <begin position="109"/>
        <end position="121"/>
    </location>
</feature>
<keyword evidence="3" id="KW-1185">Reference proteome</keyword>
<proteinExistence type="predicted"/>
<dbReference type="Proteomes" id="UP000230750">
    <property type="component" value="Unassembled WGS sequence"/>
</dbReference>
<evidence type="ECO:0000313" key="3">
    <source>
        <dbReference type="Proteomes" id="UP000230750"/>
    </source>
</evidence>
<organism evidence="2 3">
    <name type="scientific">Stichopus japonicus</name>
    <name type="common">Sea cucumber</name>
    <dbReference type="NCBI Taxonomy" id="307972"/>
    <lineage>
        <taxon>Eukaryota</taxon>
        <taxon>Metazoa</taxon>
        <taxon>Echinodermata</taxon>
        <taxon>Eleutherozoa</taxon>
        <taxon>Echinozoa</taxon>
        <taxon>Holothuroidea</taxon>
        <taxon>Aspidochirotacea</taxon>
        <taxon>Aspidochirotida</taxon>
        <taxon>Stichopodidae</taxon>
        <taxon>Apostichopus</taxon>
    </lineage>
</organism>
<feature type="compositionally biased region" description="Basic residues" evidence="1">
    <location>
        <begin position="216"/>
        <end position="233"/>
    </location>
</feature>
<feature type="non-terminal residue" evidence="2">
    <location>
        <position position="233"/>
    </location>
</feature>
<evidence type="ECO:0000313" key="2">
    <source>
        <dbReference type="EMBL" id="PIK61939.1"/>
    </source>
</evidence>
<name>A0A2G8LNU9_STIJA</name>
<gene>
    <name evidence="2" type="ORF">BSL78_01164</name>
</gene>
<dbReference type="AlphaFoldDB" id="A0A2G8LNU9"/>